<keyword evidence="3" id="KW-1185">Reference proteome</keyword>
<dbReference type="PANTHER" id="PTHR41339:SF1">
    <property type="entry name" value="SECRETED PROTEIN"/>
    <property type="match status" value="1"/>
</dbReference>
<sequence>MKEITKIIGLLMLMFGTVSAQQRGIEGDNWLNNWTQFNPKTVDYGESSHILTGNITEDTKLLKKNVYQLLGDVFVTNNAKLSIEPGTVIMADAETRASLTITKGAKIVAEGLLTDPIVFTSNKSYKKAGDWRGIILLGDAPTNKLGNTSSISSFYSNMKPENYENTNFGGSNPKSNSGILKYVRIEYAGAVKKVKNPDASNAILLAGIGNETIINNVMVSYSAGNSFNVIGGEVNLEKIVSFKSAGTDYKFNYGAQCNLSNGLAIRSPYTSNGVDSRCMKVVSYDKKGDVDFSKKGTAIIANNVTFLTDTETLDSDIKLGLVKESIYIGENTLFEIGKSVISGFSPAVLLNENILINGENLAKLQFSKMYFNNCNGNIFRDYNSNNEDLENWYGNDAFFNVYSKSEHSEIFVDIKNRKKPDYRLRINEIVAMNNLGGN</sequence>
<evidence type="ECO:0000256" key="1">
    <source>
        <dbReference type="SAM" id="SignalP"/>
    </source>
</evidence>
<dbReference type="Proteomes" id="UP000095713">
    <property type="component" value="Unassembled WGS sequence"/>
</dbReference>
<gene>
    <name evidence="2" type="ORF">A8C32_15060</name>
</gene>
<dbReference type="OrthoDB" id="1521716at2"/>
<evidence type="ECO:0000313" key="3">
    <source>
        <dbReference type="Proteomes" id="UP000095713"/>
    </source>
</evidence>
<dbReference type="RefSeq" id="WP_069830262.1">
    <property type="nucleotide sequence ID" value="NZ_MDJD01000043.1"/>
</dbReference>
<feature type="signal peptide" evidence="1">
    <location>
        <begin position="1"/>
        <end position="20"/>
    </location>
</feature>
<dbReference type="AlphaFoldDB" id="A0A1E5T8V8"/>
<evidence type="ECO:0008006" key="4">
    <source>
        <dbReference type="Google" id="ProtNLM"/>
    </source>
</evidence>
<dbReference type="STRING" id="1849968.A8C32_15060"/>
<feature type="chain" id="PRO_5009186156" description="G8 domain-containing protein" evidence="1">
    <location>
        <begin position="21"/>
        <end position="438"/>
    </location>
</feature>
<accession>A0A1E5T8V8</accession>
<dbReference type="EMBL" id="MDJD01000043">
    <property type="protein sequence ID" value="OEK07804.1"/>
    <property type="molecule type" value="Genomic_DNA"/>
</dbReference>
<evidence type="ECO:0000313" key="2">
    <source>
        <dbReference type="EMBL" id="OEK07804.1"/>
    </source>
</evidence>
<protein>
    <recommendedName>
        <fullName evidence="4">G8 domain-containing protein</fullName>
    </recommendedName>
</protein>
<dbReference type="PANTHER" id="PTHR41339">
    <property type="entry name" value="LIPL48"/>
    <property type="match status" value="1"/>
</dbReference>
<organism evidence="2 3">
    <name type="scientific">Flavivirga aquatica</name>
    <dbReference type="NCBI Taxonomy" id="1849968"/>
    <lineage>
        <taxon>Bacteria</taxon>
        <taxon>Pseudomonadati</taxon>
        <taxon>Bacteroidota</taxon>
        <taxon>Flavobacteriia</taxon>
        <taxon>Flavobacteriales</taxon>
        <taxon>Flavobacteriaceae</taxon>
        <taxon>Flavivirga</taxon>
    </lineage>
</organism>
<name>A0A1E5T8V8_9FLAO</name>
<proteinExistence type="predicted"/>
<comment type="caution">
    <text evidence="2">The sequence shown here is derived from an EMBL/GenBank/DDBJ whole genome shotgun (WGS) entry which is preliminary data.</text>
</comment>
<reference evidence="2 3" key="1">
    <citation type="submission" date="2016-05" db="EMBL/GenBank/DDBJ databases">
        <title>Draft Genome Sequence of Algibacter sp. Strain SK-16 Isolated from the Surface Water of Aburatsubo Inlet.</title>
        <authorList>
            <person name="Wong S.-K."/>
            <person name="Yoshizawa S."/>
            <person name="Nakajima Y."/>
            <person name="Ogura Y."/>
            <person name="Tetsuya H."/>
            <person name="Hamasaki K."/>
        </authorList>
    </citation>
    <scope>NUCLEOTIDE SEQUENCE [LARGE SCALE GENOMIC DNA]</scope>
    <source>
        <strain evidence="2 3">SK-16</strain>
    </source>
</reference>
<keyword evidence="1" id="KW-0732">Signal</keyword>